<keyword evidence="3" id="KW-1185">Reference proteome</keyword>
<dbReference type="Gene3D" id="3.40.630.30">
    <property type="match status" value="1"/>
</dbReference>
<dbReference type="EMBL" id="JABEPQ010000004">
    <property type="protein sequence ID" value="NNM47533.1"/>
    <property type="molecule type" value="Genomic_DNA"/>
</dbReference>
<dbReference type="InterPro" id="IPR050276">
    <property type="entry name" value="MshD_Acetyltransferase"/>
</dbReference>
<gene>
    <name evidence="2" type="ORF">HJG52_16185</name>
</gene>
<sequence length="181" mass="19353">MLIRREAAADHDTIRALHRAAFTHGPTDDGRPASDGLLEATLVDELRADGDLVPELTLVAEDETGRVVGHVAMSAATLDGRTGEVVALGPIGVKPDLQREGIGSALMHATVAAADAMGLRGIVLLGHADYYPRFGFEPAVDHHVTPPQDWGRDNFLLRRLDAWVGCPGGAFRYAPAFDRLS</sequence>
<accession>A0A849HLI3</accession>
<name>A0A849HLI3_9MICO</name>
<dbReference type="PANTHER" id="PTHR43617">
    <property type="entry name" value="L-AMINO ACID N-ACETYLTRANSFERASE"/>
    <property type="match status" value="1"/>
</dbReference>
<evidence type="ECO:0000313" key="2">
    <source>
        <dbReference type="EMBL" id="NNM47533.1"/>
    </source>
</evidence>
<dbReference type="PANTHER" id="PTHR43617:SF2">
    <property type="entry name" value="UPF0039 PROTEIN SLL0451"/>
    <property type="match status" value="1"/>
</dbReference>
<feature type="domain" description="N-acetyltransferase" evidence="1">
    <location>
        <begin position="1"/>
        <end position="162"/>
    </location>
</feature>
<proteinExistence type="predicted"/>
<dbReference type="GO" id="GO:0016747">
    <property type="term" value="F:acyltransferase activity, transferring groups other than amino-acyl groups"/>
    <property type="evidence" value="ECO:0007669"/>
    <property type="project" value="InterPro"/>
</dbReference>
<evidence type="ECO:0000259" key="1">
    <source>
        <dbReference type="PROSITE" id="PS51186"/>
    </source>
</evidence>
<comment type="caution">
    <text evidence="2">The sequence shown here is derived from an EMBL/GenBank/DDBJ whole genome shotgun (WGS) entry which is preliminary data.</text>
</comment>
<organism evidence="2 3">
    <name type="scientific">Knoellia koreensis</name>
    <dbReference type="NCBI Taxonomy" id="2730921"/>
    <lineage>
        <taxon>Bacteria</taxon>
        <taxon>Bacillati</taxon>
        <taxon>Actinomycetota</taxon>
        <taxon>Actinomycetes</taxon>
        <taxon>Micrococcales</taxon>
        <taxon>Intrasporangiaceae</taxon>
        <taxon>Knoellia</taxon>
    </lineage>
</organism>
<dbReference type="SUPFAM" id="SSF55729">
    <property type="entry name" value="Acyl-CoA N-acyltransferases (Nat)"/>
    <property type="match status" value="1"/>
</dbReference>
<keyword evidence="2" id="KW-0808">Transferase</keyword>
<dbReference type="PROSITE" id="PS51186">
    <property type="entry name" value="GNAT"/>
    <property type="match status" value="1"/>
</dbReference>
<evidence type="ECO:0000313" key="3">
    <source>
        <dbReference type="Proteomes" id="UP000588586"/>
    </source>
</evidence>
<dbReference type="AlphaFoldDB" id="A0A849HLI3"/>
<dbReference type="Proteomes" id="UP000588586">
    <property type="component" value="Unassembled WGS sequence"/>
</dbReference>
<dbReference type="InterPro" id="IPR016181">
    <property type="entry name" value="Acyl_CoA_acyltransferase"/>
</dbReference>
<reference evidence="2 3" key="1">
    <citation type="submission" date="2020-04" db="EMBL/GenBank/DDBJ databases">
        <title>Knoellia sp. isolate from air conditioner.</title>
        <authorList>
            <person name="Chea S."/>
            <person name="Kim D.-U."/>
        </authorList>
    </citation>
    <scope>NUCLEOTIDE SEQUENCE [LARGE SCALE GENOMIC DNA]</scope>
    <source>
        <strain evidence="2 3">DB2414S</strain>
    </source>
</reference>
<dbReference type="InterPro" id="IPR000182">
    <property type="entry name" value="GNAT_dom"/>
</dbReference>
<dbReference type="RefSeq" id="WP_171244665.1">
    <property type="nucleotide sequence ID" value="NZ_JABEPQ010000004.1"/>
</dbReference>
<dbReference type="Pfam" id="PF13508">
    <property type="entry name" value="Acetyltransf_7"/>
    <property type="match status" value="1"/>
</dbReference>
<protein>
    <submittedName>
        <fullName evidence="2">N-acetyltransferase</fullName>
    </submittedName>
</protein>
<dbReference type="CDD" id="cd04301">
    <property type="entry name" value="NAT_SF"/>
    <property type="match status" value="1"/>
</dbReference>